<dbReference type="VEuPathDB" id="FungiDB:H310_05907"/>
<dbReference type="RefSeq" id="XP_008868986.1">
    <property type="nucleotide sequence ID" value="XM_008870764.1"/>
</dbReference>
<keyword evidence="2 5" id="KW-0812">Transmembrane</keyword>
<dbReference type="GO" id="GO:0016020">
    <property type="term" value="C:membrane"/>
    <property type="evidence" value="ECO:0007669"/>
    <property type="project" value="UniProtKB-SubCell"/>
</dbReference>
<evidence type="ECO:0000256" key="3">
    <source>
        <dbReference type="ARBA" id="ARBA00022989"/>
    </source>
</evidence>
<evidence type="ECO:0000313" key="6">
    <source>
        <dbReference type="EMBL" id="ETW02381.1"/>
    </source>
</evidence>
<keyword evidence="4 5" id="KW-0472">Membrane</keyword>
<reference evidence="6" key="1">
    <citation type="submission" date="2013-12" db="EMBL/GenBank/DDBJ databases">
        <title>The Genome Sequence of Aphanomyces invadans NJM9701.</title>
        <authorList>
            <consortium name="The Broad Institute Genomics Platform"/>
            <person name="Russ C."/>
            <person name="Tyler B."/>
            <person name="van West P."/>
            <person name="Dieguez-Uribeondo J."/>
            <person name="Young S.K."/>
            <person name="Zeng Q."/>
            <person name="Gargeya S."/>
            <person name="Fitzgerald M."/>
            <person name="Abouelleil A."/>
            <person name="Alvarado L."/>
            <person name="Chapman S.B."/>
            <person name="Gainer-Dewar J."/>
            <person name="Goldberg J."/>
            <person name="Griggs A."/>
            <person name="Gujja S."/>
            <person name="Hansen M."/>
            <person name="Howarth C."/>
            <person name="Imamovic A."/>
            <person name="Ireland A."/>
            <person name="Larimer J."/>
            <person name="McCowan C."/>
            <person name="Murphy C."/>
            <person name="Pearson M."/>
            <person name="Poon T.W."/>
            <person name="Priest M."/>
            <person name="Roberts A."/>
            <person name="Saif S."/>
            <person name="Shea T."/>
            <person name="Sykes S."/>
            <person name="Wortman J."/>
            <person name="Nusbaum C."/>
            <person name="Birren B."/>
        </authorList>
    </citation>
    <scope>NUCLEOTIDE SEQUENCE [LARGE SCALE GENOMIC DNA]</scope>
    <source>
        <strain evidence="6">NJM9701</strain>
    </source>
</reference>
<evidence type="ECO:0000256" key="2">
    <source>
        <dbReference type="ARBA" id="ARBA00022692"/>
    </source>
</evidence>
<dbReference type="Pfam" id="PF00335">
    <property type="entry name" value="Tetraspanin"/>
    <property type="match status" value="1"/>
</dbReference>
<name>A0A024U7J5_9STRA</name>
<evidence type="ECO:0000256" key="5">
    <source>
        <dbReference type="SAM" id="Phobius"/>
    </source>
</evidence>
<dbReference type="InterPro" id="IPR018499">
    <property type="entry name" value="Tetraspanin/Peripherin"/>
</dbReference>
<dbReference type="eggNOG" id="ENOG502S49K">
    <property type="taxonomic scope" value="Eukaryota"/>
</dbReference>
<dbReference type="EMBL" id="KI913961">
    <property type="protein sequence ID" value="ETW02381.1"/>
    <property type="molecule type" value="Genomic_DNA"/>
</dbReference>
<keyword evidence="3 5" id="KW-1133">Transmembrane helix</keyword>
<evidence type="ECO:0000256" key="4">
    <source>
        <dbReference type="ARBA" id="ARBA00023136"/>
    </source>
</evidence>
<evidence type="ECO:0000256" key="1">
    <source>
        <dbReference type="ARBA" id="ARBA00004141"/>
    </source>
</evidence>
<protein>
    <recommendedName>
        <fullName evidence="7">Tetraspanin</fullName>
    </recommendedName>
</protein>
<organism evidence="6">
    <name type="scientific">Aphanomyces invadans</name>
    <dbReference type="NCBI Taxonomy" id="157072"/>
    <lineage>
        <taxon>Eukaryota</taxon>
        <taxon>Sar</taxon>
        <taxon>Stramenopiles</taxon>
        <taxon>Oomycota</taxon>
        <taxon>Saprolegniomycetes</taxon>
        <taxon>Saprolegniales</taxon>
        <taxon>Verrucalvaceae</taxon>
        <taxon>Aphanomyces</taxon>
    </lineage>
</organism>
<accession>A0A024U7J5</accession>
<evidence type="ECO:0008006" key="7">
    <source>
        <dbReference type="Google" id="ProtNLM"/>
    </source>
</evidence>
<dbReference type="GeneID" id="20082957"/>
<feature type="transmembrane region" description="Helical" evidence="5">
    <location>
        <begin position="237"/>
        <end position="262"/>
    </location>
</feature>
<gene>
    <name evidence="6" type="ORF">H310_05907</name>
</gene>
<dbReference type="AlphaFoldDB" id="A0A024U7J5"/>
<comment type="subcellular location">
    <subcellularLocation>
        <location evidence="1">Membrane</location>
        <topology evidence="1">Multi-pass membrane protein</topology>
    </subcellularLocation>
</comment>
<feature type="transmembrane region" description="Helical" evidence="5">
    <location>
        <begin position="12"/>
        <end position="35"/>
    </location>
</feature>
<proteinExistence type="predicted"/>
<feature type="transmembrane region" description="Helical" evidence="5">
    <location>
        <begin position="47"/>
        <end position="69"/>
    </location>
</feature>
<feature type="transmembrane region" description="Helical" evidence="5">
    <location>
        <begin position="81"/>
        <end position="106"/>
    </location>
</feature>
<dbReference type="OrthoDB" id="71034at2759"/>
<sequence>MGVSLVSKRFLNVWNFIVLILGFALLLITLYILLFQSDTYAIPKVGYWSSIVCSGLLILLAALGLYGLRQQRLCVTRNKRNYALGIYCLCGFITGVVLVMAGSMALKFNMVINDSKALEFAQTAEVYLEEAIVDNLNDYASTDPAKWRKTQDSWFCCGYFDLSRVQNHIGLKYITMAQSINSIQGIYCSSNCTVSTSASALPSILPFLNSTQPVCPKAGSSWCRDVFLENAQTNNVYVGRVAIVGGSAQLLGFALGIFLLLCDVRMMRLGTMQPHALEQAIKEAQT</sequence>